<proteinExistence type="predicted"/>
<reference evidence="2 3" key="1">
    <citation type="submission" date="2024-01" db="EMBL/GenBank/DDBJ databases">
        <title>Pedobacter sp. nov., isolated from oil-contaminated soil.</title>
        <authorList>
            <person name="Le N.T.T."/>
        </authorList>
    </citation>
    <scope>NUCLEOTIDE SEQUENCE [LARGE SCALE GENOMIC DNA]</scope>
    <source>
        <strain evidence="2 3">VNH31</strain>
    </source>
</reference>
<comment type="caution">
    <text evidence="2">The sequence shown here is derived from an EMBL/GenBank/DDBJ whole genome shotgun (WGS) entry which is preliminary data.</text>
</comment>
<keyword evidence="1" id="KW-0732">Signal</keyword>
<accession>A0ABU7H3K7</accession>
<sequence length="68" mass="7165">MKNLFKFGFLALALSLSVVACSEKKAENTDTLLTDSGMVTTTVDTLTSDSTVTDTLVETTTTTTTPAN</sequence>
<feature type="chain" id="PRO_5046748099" description="Entericidin" evidence="1">
    <location>
        <begin position="21"/>
        <end position="68"/>
    </location>
</feature>
<evidence type="ECO:0000256" key="1">
    <source>
        <dbReference type="SAM" id="SignalP"/>
    </source>
</evidence>
<gene>
    <name evidence="2" type="ORF">VRU49_10255</name>
</gene>
<evidence type="ECO:0008006" key="4">
    <source>
        <dbReference type="Google" id="ProtNLM"/>
    </source>
</evidence>
<dbReference type="RefSeq" id="WP_330146692.1">
    <property type="nucleotide sequence ID" value="NZ_JAZDQU010000002.1"/>
</dbReference>
<protein>
    <recommendedName>
        <fullName evidence="4">Entericidin</fullName>
    </recommendedName>
</protein>
<evidence type="ECO:0000313" key="2">
    <source>
        <dbReference type="EMBL" id="MEE1885798.1"/>
    </source>
</evidence>
<organism evidence="2 3">
    <name type="scientific">Pedobacter flavus</name>
    <dbReference type="NCBI Taxonomy" id="3113906"/>
    <lineage>
        <taxon>Bacteria</taxon>
        <taxon>Pseudomonadati</taxon>
        <taxon>Bacteroidota</taxon>
        <taxon>Sphingobacteriia</taxon>
        <taxon>Sphingobacteriales</taxon>
        <taxon>Sphingobacteriaceae</taxon>
        <taxon>Pedobacter</taxon>
    </lineage>
</organism>
<dbReference type="EMBL" id="JAZDQU010000002">
    <property type="protein sequence ID" value="MEE1885798.1"/>
    <property type="molecule type" value="Genomic_DNA"/>
</dbReference>
<evidence type="ECO:0000313" key="3">
    <source>
        <dbReference type="Proteomes" id="UP001337681"/>
    </source>
</evidence>
<dbReference type="Proteomes" id="UP001337681">
    <property type="component" value="Unassembled WGS sequence"/>
</dbReference>
<feature type="signal peptide" evidence="1">
    <location>
        <begin position="1"/>
        <end position="20"/>
    </location>
</feature>
<dbReference type="PROSITE" id="PS51257">
    <property type="entry name" value="PROKAR_LIPOPROTEIN"/>
    <property type="match status" value="1"/>
</dbReference>
<keyword evidence="3" id="KW-1185">Reference proteome</keyword>
<name>A0ABU7H3K7_9SPHI</name>